<dbReference type="InterPro" id="IPR002781">
    <property type="entry name" value="TM_pro_TauE-like"/>
</dbReference>
<proteinExistence type="predicted"/>
<evidence type="ECO:0000256" key="3">
    <source>
        <dbReference type="ARBA" id="ARBA00022989"/>
    </source>
</evidence>
<keyword evidence="2 5" id="KW-0812">Transmembrane</keyword>
<keyword evidence="4 5" id="KW-0472">Membrane</keyword>
<evidence type="ECO:0000256" key="5">
    <source>
        <dbReference type="SAM" id="Phobius"/>
    </source>
</evidence>
<protein>
    <submittedName>
        <fullName evidence="6">Unannotated protein</fullName>
    </submittedName>
</protein>
<evidence type="ECO:0000256" key="2">
    <source>
        <dbReference type="ARBA" id="ARBA00022692"/>
    </source>
</evidence>
<evidence type="ECO:0000313" key="6">
    <source>
        <dbReference type="EMBL" id="CAB4659922.1"/>
    </source>
</evidence>
<feature type="transmembrane region" description="Helical" evidence="5">
    <location>
        <begin position="208"/>
        <end position="228"/>
    </location>
</feature>
<dbReference type="GO" id="GO:0016020">
    <property type="term" value="C:membrane"/>
    <property type="evidence" value="ECO:0007669"/>
    <property type="project" value="UniProtKB-SubCell"/>
</dbReference>
<evidence type="ECO:0000256" key="1">
    <source>
        <dbReference type="ARBA" id="ARBA00004141"/>
    </source>
</evidence>
<dbReference type="AlphaFoldDB" id="A0A6J6LE01"/>
<evidence type="ECO:0000256" key="4">
    <source>
        <dbReference type="ARBA" id="ARBA00023136"/>
    </source>
</evidence>
<feature type="transmembrane region" description="Helical" evidence="5">
    <location>
        <begin position="73"/>
        <end position="93"/>
    </location>
</feature>
<dbReference type="Pfam" id="PF01925">
    <property type="entry name" value="TauE"/>
    <property type="match status" value="1"/>
</dbReference>
<feature type="transmembrane region" description="Helical" evidence="5">
    <location>
        <begin position="99"/>
        <end position="117"/>
    </location>
</feature>
<dbReference type="EMBL" id="CAEZZU010000191">
    <property type="protein sequence ID" value="CAB4787263.1"/>
    <property type="molecule type" value="Genomic_DNA"/>
</dbReference>
<comment type="subcellular location">
    <subcellularLocation>
        <location evidence="1">Membrane</location>
        <topology evidence="1">Multi-pass membrane protein</topology>
    </subcellularLocation>
</comment>
<evidence type="ECO:0000313" key="7">
    <source>
        <dbReference type="EMBL" id="CAB4787263.1"/>
    </source>
</evidence>
<feature type="transmembrane region" description="Helical" evidence="5">
    <location>
        <begin position="178"/>
        <end position="196"/>
    </location>
</feature>
<feature type="transmembrane region" description="Helical" evidence="5">
    <location>
        <begin position="145"/>
        <end position="172"/>
    </location>
</feature>
<keyword evidence="3 5" id="KW-1133">Transmembrane helix</keyword>
<dbReference type="PANTHER" id="PTHR43701:SF2">
    <property type="entry name" value="MEMBRANE TRANSPORTER PROTEIN YJNA-RELATED"/>
    <property type="match status" value="1"/>
</dbReference>
<dbReference type="EMBL" id="CAEZWM010000105">
    <property type="protein sequence ID" value="CAB4659922.1"/>
    <property type="molecule type" value="Genomic_DNA"/>
</dbReference>
<sequence>MSDALIILLGIGIGFATGVLSGLFGVGGAVISTPAIRALGATPIEAVGSTLPSIIPSAISGALRYHRDGYVHLDSVAWVALPGVAAAISGALISDHVPGGGHVLMLATSLLVAYTAFRTARGSDATRDVEAHDERRDSWWRLATIGLSAGLLSGLLGIGGGLLMVPLFVGWLHMPIKNAIGTSLACVAILAVPSFITHQFLGHINWLYAGPLCIAVIPGARVGAHLAITSAEHVLRKVVGIGLGVISIIYATGEIVALLRGN</sequence>
<name>A0A6J6LE01_9ZZZZ</name>
<gene>
    <name evidence="6" type="ORF">UFOPK2242_00904</name>
    <name evidence="7" type="ORF">UFOPK2925_01192</name>
</gene>
<feature type="transmembrane region" description="Helical" evidence="5">
    <location>
        <begin position="6"/>
        <end position="31"/>
    </location>
</feature>
<accession>A0A6J6LE01</accession>
<reference evidence="6" key="1">
    <citation type="submission" date="2020-05" db="EMBL/GenBank/DDBJ databases">
        <authorList>
            <person name="Chiriac C."/>
            <person name="Salcher M."/>
            <person name="Ghai R."/>
            <person name="Kavagutti S V."/>
        </authorList>
    </citation>
    <scope>NUCLEOTIDE SEQUENCE</scope>
</reference>
<organism evidence="6">
    <name type="scientific">freshwater metagenome</name>
    <dbReference type="NCBI Taxonomy" id="449393"/>
    <lineage>
        <taxon>unclassified sequences</taxon>
        <taxon>metagenomes</taxon>
        <taxon>ecological metagenomes</taxon>
    </lineage>
</organism>
<feature type="transmembrane region" description="Helical" evidence="5">
    <location>
        <begin position="240"/>
        <end position="259"/>
    </location>
</feature>
<dbReference type="InterPro" id="IPR051598">
    <property type="entry name" value="TSUP/Inactive_protease-like"/>
</dbReference>
<dbReference type="PANTHER" id="PTHR43701">
    <property type="entry name" value="MEMBRANE TRANSPORTER PROTEIN MJ0441-RELATED"/>
    <property type="match status" value="1"/>
</dbReference>